<name>A0A814IHX8_9BILA</name>
<dbReference type="PANTHER" id="PTHR21646">
    <property type="entry name" value="UBIQUITIN CARBOXYL-TERMINAL HYDROLASE"/>
    <property type="match status" value="1"/>
</dbReference>
<dbReference type="InterPro" id="IPR028889">
    <property type="entry name" value="USP"/>
</dbReference>
<dbReference type="EC" id="3.4.19.12" evidence="3"/>
<comment type="catalytic activity">
    <reaction evidence="1">
        <text>Thiol-dependent hydrolysis of ester, thioester, amide, peptide and isopeptide bonds formed by the C-terminal Gly of ubiquitin (a 76-residue protein attached to proteins as an intracellular targeting signal).</text>
        <dbReference type="EC" id="3.4.19.12"/>
    </reaction>
</comment>
<feature type="domain" description="USP" evidence="8">
    <location>
        <begin position="1"/>
        <end position="177"/>
    </location>
</feature>
<reference evidence="9" key="1">
    <citation type="submission" date="2021-02" db="EMBL/GenBank/DDBJ databases">
        <authorList>
            <person name="Nowell W R."/>
        </authorList>
    </citation>
    <scope>NUCLEOTIDE SEQUENCE</scope>
</reference>
<dbReference type="PANTHER" id="PTHR21646:SF24">
    <property type="entry name" value="UBIQUITIN CARBOXYL-TERMINAL HYDROLASE"/>
    <property type="match status" value="1"/>
</dbReference>
<dbReference type="PROSITE" id="PS50235">
    <property type="entry name" value="USP_3"/>
    <property type="match status" value="1"/>
</dbReference>
<keyword evidence="6" id="KW-0378">Hydrolase</keyword>
<evidence type="ECO:0000313" key="11">
    <source>
        <dbReference type="Proteomes" id="UP000663860"/>
    </source>
</evidence>
<evidence type="ECO:0000256" key="1">
    <source>
        <dbReference type="ARBA" id="ARBA00000707"/>
    </source>
</evidence>
<dbReference type="EMBL" id="CAJOBB010000004">
    <property type="protein sequence ID" value="CAF3503293.1"/>
    <property type="molecule type" value="Genomic_DNA"/>
</dbReference>
<dbReference type="GO" id="GO:0004843">
    <property type="term" value="F:cysteine-type deubiquitinase activity"/>
    <property type="evidence" value="ECO:0007669"/>
    <property type="project" value="UniProtKB-EC"/>
</dbReference>
<gene>
    <name evidence="9" type="ORF">IZO911_LOCUS18919</name>
    <name evidence="10" type="ORF">KXQ929_LOCUS188</name>
</gene>
<keyword evidence="7" id="KW-0788">Thiol protease</keyword>
<evidence type="ECO:0000256" key="6">
    <source>
        <dbReference type="ARBA" id="ARBA00022801"/>
    </source>
</evidence>
<protein>
    <recommendedName>
        <fullName evidence="3">ubiquitinyl hydrolase 1</fullName>
        <ecNumber evidence="3">3.4.19.12</ecNumber>
    </recommendedName>
</protein>
<sequence length="177" mass="20481">MQTSNQSTLYTPGLCGLINIGNTCFINSALQCLSNIPDLTQWAQCQNFQSTIRYNDIIYKEILLEDLIHDYCLEYNIDGLYYCHSCTKYTQAKQKTDTCSPLPHALTIQLKRFPFAGTLKKIDTFVCYKFQYENLISNNDIYQLCAVSSHYGSLARNKTMKQWYSFNDTQIDKINLN</sequence>
<evidence type="ECO:0000313" key="10">
    <source>
        <dbReference type="EMBL" id="CAF3503293.1"/>
    </source>
</evidence>
<keyword evidence="5" id="KW-0833">Ubl conjugation pathway</keyword>
<evidence type="ECO:0000259" key="8">
    <source>
        <dbReference type="PROSITE" id="PS50235"/>
    </source>
</evidence>
<proteinExistence type="inferred from homology"/>
<evidence type="ECO:0000313" key="9">
    <source>
        <dbReference type="EMBL" id="CAF1024671.1"/>
    </source>
</evidence>
<evidence type="ECO:0000256" key="7">
    <source>
        <dbReference type="ARBA" id="ARBA00022807"/>
    </source>
</evidence>
<evidence type="ECO:0000256" key="5">
    <source>
        <dbReference type="ARBA" id="ARBA00022786"/>
    </source>
</evidence>
<evidence type="ECO:0000256" key="4">
    <source>
        <dbReference type="ARBA" id="ARBA00022670"/>
    </source>
</evidence>
<evidence type="ECO:0000256" key="3">
    <source>
        <dbReference type="ARBA" id="ARBA00012759"/>
    </source>
</evidence>
<dbReference type="Proteomes" id="UP000663868">
    <property type="component" value="Unassembled WGS sequence"/>
</dbReference>
<dbReference type="Gene3D" id="3.90.70.10">
    <property type="entry name" value="Cysteine proteinases"/>
    <property type="match status" value="2"/>
</dbReference>
<dbReference type="InterPro" id="IPR018200">
    <property type="entry name" value="USP_CS"/>
</dbReference>
<dbReference type="GO" id="GO:0006508">
    <property type="term" value="P:proteolysis"/>
    <property type="evidence" value="ECO:0007669"/>
    <property type="project" value="UniProtKB-KW"/>
</dbReference>
<keyword evidence="4" id="KW-0645">Protease</keyword>
<dbReference type="InterPro" id="IPR001394">
    <property type="entry name" value="Peptidase_C19_UCH"/>
</dbReference>
<dbReference type="InterPro" id="IPR038765">
    <property type="entry name" value="Papain-like_cys_pep_sf"/>
</dbReference>
<dbReference type="GO" id="GO:0016579">
    <property type="term" value="P:protein deubiquitination"/>
    <property type="evidence" value="ECO:0007669"/>
    <property type="project" value="InterPro"/>
</dbReference>
<comment type="caution">
    <text evidence="9">The sequence shown here is derived from an EMBL/GenBank/DDBJ whole genome shotgun (WGS) entry which is preliminary data.</text>
</comment>
<dbReference type="AlphaFoldDB" id="A0A814IHX8"/>
<accession>A0A814IHX8</accession>
<dbReference type="Proteomes" id="UP000663860">
    <property type="component" value="Unassembled WGS sequence"/>
</dbReference>
<organism evidence="9 11">
    <name type="scientific">Adineta steineri</name>
    <dbReference type="NCBI Taxonomy" id="433720"/>
    <lineage>
        <taxon>Eukaryota</taxon>
        <taxon>Metazoa</taxon>
        <taxon>Spiralia</taxon>
        <taxon>Gnathifera</taxon>
        <taxon>Rotifera</taxon>
        <taxon>Eurotatoria</taxon>
        <taxon>Bdelloidea</taxon>
        <taxon>Adinetida</taxon>
        <taxon>Adinetidae</taxon>
        <taxon>Adineta</taxon>
    </lineage>
</organism>
<comment type="similarity">
    <text evidence="2">Belongs to the peptidase C19 family.</text>
</comment>
<dbReference type="Pfam" id="PF00443">
    <property type="entry name" value="UCH"/>
    <property type="match status" value="2"/>
</dbReference>
<dbReference type="PROSITE" id="PS00972">
    <property type="entry name" value="USP_1"/>
    <property type="match status" value="1"/>
</dbReference>
<evidence type="ECO:0000256" key="2">
    <source>
        <dbReference type="ARBA" id="ARBA00009085"/>
    </source>
</evidence>
<dbReference type="SUPFAM" id="SSF54001">
    <property type="entry name" value="Cysteine proteinases"/>
    <property type="match status" value="1"/>
</dbReference>
<dbReference type="EMBL" id="CAJNOE010000186">
    <property type="protein sequence ID" value="CAF1024671.1"/>
    <property type="molecule type" value="Genomic_DNA"/>
</dbReference>
<dbReference type="InterPro" id="IPR050185">
    <property type="entry name" value="Ub_carboxyl-term_hydrolase"/>
</dbReference>